<dbReference type="AlphaFoldDB" id="A0A318ZSU9"/>
<evidence type="ECO:0000313" key="2">
    <source>
        <dbReference type="EMBL" id="PYH49775.1"/>
    </source>
</evidence>
<feature type="region of interest" description="Disordered" evidence="1">
    <location>
        <begin position="292"/>
        <end position="316"/>
    </location>
</feature>
<gene>
    <name evidence="2" type="ORF">BP01DRAFT_352323</name>
</gene>
<evidence type="ECO:0000256" key="1">
    <source>
        <dbReference type="SAM" id="MobiDB-lite"/>
    </source>
</evidence>
<evidence type="ECO:0000313" key="3">
    <source>
        <dbReference type="Proteomes" id="UP000248349"/>
    </source>
</evidence>
<accession>A0A318ZSU9</accession>
<sequence length="350" mass="37913">MPTGEQMDALGAFSYLSDNAPTWIDRLSELAAHTAAKHAEFANAHKRHAVLKTRHRKNSSVCSIRTNDLNSTPPRSGFPSLSSAPEPREGTAITTPNTSENQPNSNPRKRSADEAPLGESSDRDFVVSTRDSLIIEYDGHTQKVLEEMVRNIGTARNNMRRGKMSQLRTSTYRGPMTSRGSMVSPIAASLADSTSTEGDVLSRIRRARRQGPPTSRAPPQSQGSPFDAAEKLLELAHGVCETAAYQFLRAGDCSSELATVKQKLQSLLDLATKEVQRLKAEQVEVTVVQEANAPTPTPTPAPAPAAAKPTTTMDGDRLSVTKMETIEVDDGSDSVESIDLMVFRSSRIQG</sequence>
<feature type="region of interest" description="Disordered" evidence="1">
    <location>
        <begin position="52"/>
        <end position="124"/>
    </location>
</feature>
<organism evidence="2 3">
    <name type="scientific">Aspergillus saccharolyticus JOP 1030-1</name>
    <dbReference type="NCBI Taxonomy" id="1450539"/>
    <lineage>
        <taxon>Eukaryota</taxon>
        <taxon>Fungi</taxon>
        <taxon>Dikarya</taxon>
        <taxon>Ascomycota</taxon>
        <taxon>Pezizomycotina</taxon>
        <taxon>Eurotiomycetes</taxon>
        <taxon>Eurotiomycetidae</taxon>
        <taxon>Eurotiales</taxon>
        <taxon>Aspergillaceae</taxon>
        <taxon>Aspergillus</taxon>
        <taxon>Aspergillus subgen. Circumdati</taxon>
    </lineage>
</organism>
<keyword evidence="3" id="KW-1185">Reference proteome</keyword>
<dbReference type="OrthoDB" id="3886346at2759"/>
<dbReference type="Proteomes" id="UP000248349">
    <property type="component" value="Unassembled WGS sequence"/>
</dbReference>
<feature type="region of interest" description="Disordered" evidence="1">
    <location>
        <begin position="206"/>
        <end position="225"/>
    </location>
</feature>
<protein>
    <submittedName>
        <fullName evidence="2">Uncharacterized protein</fullName>
    </submittedName>
</protein>
<feature type="compositionally biased region" description="Polar residues" evidence="1">
    <location>
        <begin position="92"/>
        <end position="106"/>
    </location>
</feature>
<proteinExistence type="predicted"/>
<dbReference type="EMBL" id="KZ821218">
    <property type="protein sequence ID" value="PYH49775.1"/>
    <property type="molecule type" value="Genomic_DNA"/>
</dbReference>
<dbReference type="STRING" id="1450539.A0A318ZSU9"/>
<dbReference type="GeneID" id="37075141"/>
<dbReference type="RefSeq" id="XP_025435757.1">
    <property type="nucleotide sequence ID" value="XM_025573913.1"/>
</dbReference>
<name>A0A318ZSU9_9EURO</name>
<reference evidence="2 3" key="1">
    <citation type="submission" date="2016-12" db="EMBL/GenBank/DDBJ databases">
        <title>The genomes of Aspergillus section Nigri reveals drivers in fungal speciation.</title>
        <authorList>
            <consortium name="DOE Joint Genome Institute"/>
            <person name="Vesth T.C."/>
            <person name="Nybo J."/>
            <person name="Theobald S."/>
            <person name="Brandl J."/>
            <person name="Frisvad J.C."/>
            <person name="Nielsen K.F."/>
            <person name="Lyhne E.K."/>
            <person name="Kogle M.E."/>
            <person name="Kuo A."/>
            <person name="Riley R."/>
            <person name="Clum A."/>
            <person name="Nolan M."/>
            <person name="Lipzen A."/>
            <person name="Salamov A."/>
            <person name="Henrissat B."/>
            <person name="Wiebenga A."/>
            <person name="De Vries R.P."/>
            <person name="Grigoriev I.V."/>
            <person name="Mortensen U.H."/>
            <person name="Andersen M.R."/>
            <person name="Baker S.E."/>
        </authorList>
    </citation>
    <scope>NUCLEOTIDE SEQUENCE [LARGE SCALE GENOMIC DNA]</scope>
    <source>
        <strain evidence="2 3">JOP 1030-1</strain>
    </source>
</reference>
<feature type="compositionally biased region" description="Polar residues" evidence="1">
    <location>
        <begin position="59"/>
        <end position="83"/>
    </location>
</feature>